<dbReference type="Gramene" id="evm.model.05.1004">
    <property type="protein sequence ID" value="cds.evm.model.05.1004"/>
    <property type="gene ID" value="evm.TU.05.1004"/>
</dbReference>
<keyword evidence="3" id="KW-1185">Reference proteome</keyword>
<evidence type="ECO:0000313" key="3">
    <source>
        <dbReference type="Proteomes" id="UP000596661"/>
    </source>
</evidence>
<feature type="compositionally biased region" description="Basic and acidic residues" evidence="1">
    <location>
        <begin position="76"/>
        <end position="89"/>
    </location>
</feature>
<dbReference type="EnsemblPlants" id="evm.model.05.1004">
    <property type="protein sequence ID" value="cds.evm.model.05.1004"/>
    <property type="gene ID" value="evm.TU.05.1004"/>
</dbReference>
<evidence type="ECO:0000313" key="2">
    <source>
        <dbReference type="EnsemblPlants" id="cds.evm.model.05.1004"/>
    </source>
</evidence>
<feature type="compositionally biased region" description="Basic and acidic residues" evidence="1">
    <location>
        <begin position="96"/>
        <end position="107"/>
    </location>
</feature>
<accession>A0A803PJL5</accession>
<sequence>MMKRLQRQGKTGRALTKARTTSSKGYNRELVSPHGMKAIGAFEPEQPYDPRGKDMSRGQGAKTVVHGRPLTAIRCQSEKARPRGGDLKNHPSNKMRGHDLPESDTKGWKNNAALTKLSIVGRIAQKRAKILRSSRKAQGIINIEDAYIQALGFLSTNSFHNRYQLHADFCSNFANT</sequence>
<feature type="region of interest" description="Disordered" evidence="1">
    <location>
        <begin position="41"/>
        <end position="60"/>
    </location>
</feature>
<name>A0A803PJL5_CANSA</name>
<reference evidence="2" key="2">
    <citation type="submission" date="2021-03" db="UniProtKB">
        <authorList>
            <consortium name="EnsemblPlants"/>
        </authorList>
    </citation>
    <scope>IDENTIFICATION</scope>
</reference>
<dbReference type="EMBL" id="UZAU01000484">
    <property type="status" value="NOT_ANNOTATED_CDS"/>
    <property type="molecule type" value="Genomic_DNA"/>
</dbReference>
<dbReference type="AlphaFoldDB" id="A0A803PJL5"/>
<feature type="region of interest" description="Disordered" evidence="1">
    <location>
        <begin position="1"/>
        <end position="30"/>
    </location>
</feature>
<proteinExistence type="predicted"/>
<reference evidence="2" key="1">
    <citation type="submission" date="2018-11" db="EMBL/GenBank/DDBJ databases">
        <authorList>
            <person name="Grassa J C."/>
        </authorList>
    </citation>
    <scope>NUCLEOTIDE SEQUENCE [LARGE SCALE GENOMIC DNA]</scope>
</reference>
<dbReference type="Proteomes" id="UP000596661">
    <property type="component" value="Chromosome 5"/>
</dbReference>
<feature type="region of interest" description="Disordered" evidence="1">
    <location>
        <begin position="73"/>
        <end position="107"/>
    </location>
</feature>
<evidence type="ECO:0000256" key="1">
    <source>
        <dbReference type="SAM" id="MobiDB-lite"/>
    </source>
</evidence>
<organism evidence="2 3">
    <name type="scientific">Cannabis sativa</name>
    <name type="common">Hemp</name>
    <name type="synonym">Marijuana</name>
    <dbReference type="NCBI Taxonomy" id="3483"/>
    <lineage>
        <taxon>Eukaryota</taxon>
        <taxon>Viridiplantae</taxon>
        <taxon>Streptophyta</taxon>
        <taxon>Embryophyta</taxon>
        <taxon>Tracheophyta</taxon>
        <taxon>Spermatophyta</taxon>
        <taxon>Magnoliopsida</taxon>
        <taxon>eudicotyledons</taxon>
        <taxon>Gunneridae</taxon>
        <taxon>Pentapetalae</taxon>
        <taxon>rosids</taxon>
        <taxon>fabids</taxon>
        <taxon>Rosales</taxon>
        <taxon>Cannabaceae</taxon>
        <taxon>Cannabis</taxon>
    </lineage>
</organism>
<protein>
    <submittedName>
        <fullName evidence="2">Uncharacterized protein</fullName>
    </submittedName>
</protein>